<sequence length="400" mass="44615">MKLAFFISSVGDTDLALNTIRVLESQGKQEVLLISLTKTARDRVADFNSKLISTKISLPELLNTENNSFPAGSCSEDQLNNLVKYVQKEKVDQVYCGVPSANSKVPFQIAATLEDIPILMAYEFMYKPETHDLWSYLPALKNKPNIHWALPLEQAITDFEIKDKSKLHIIGHLSIDNAFSIKPAINDEELANRLKAELEKSDKTRKTLQIAEGNSFAFVSSTTQPVAIDSTFLNSLLTVLPKHPNMVVRLGLHPGIENLDAYLIEILKIYKKHQDTCKSQFKIIVTDSLFAKLKEPELTVTNPDFEHVFIRANVSGNEAAAAADRVAQAVPGALLNQGVLEGKPSYTHFGKPYLPEKYFSNSLTAFFSEKRQMARSKKELGLDEKTAPECCAEILLNCEI</sequence>
<dbReference type="Proteomes" id="UP000255110">
    <property type="component" value="Unassembled WGS sequence"/>
</dbReference>
<dbReference type="EMBL" id="LNYZ01000013">
    <property type="protein sequence ID" value="KTD77755.1"/>
    <property type="molecule type" value="Genomic_DNA"/>
</dbReference>
<accession>A0A378L7L7</accession>
<gene>
    <name evidence="1" type="ORF">Lstg_2112</name>
    <name evidence="2" type="ORF">NCTC11991_01667</name>
</gene>
<dbReference type="OrthoDB" id="5637630at2"/>
<dbReference type="Proteomes" id="UP000054820">
    <property type="component" value="Unassembled WGS sequence"/>
</dbReference>
<reference evidence="1 3" key="1">
    <citation type="submission" date="2015-11" db="EMBL/GenBank/DDBJ databases">
        <title>Genomic analysis of 38 Legionella species identifies large and diverse effector repertoires.</title>
        <authorList>
            <person name="Burstein D."/>
            <person name="Amaro F."/>
            <person name="Zusman T."/>
            <person name="Lifshitz Z."/>
            <person name="Cohen O."/>
            <person name="Gilbert J.A."/>
            <person name="Pupko T."/>
            <person name="Shuman H.A."/>
            <person name="Segal G."/>
        </authorList>
    </citation>
    <scope>NUCLEOTIDE SEQUENCE [LARGE SCALE GENOMIC DNA]</scope>
    <source>
        <strain evidence="1 3">SC-18-C9</strain>
    </source>
</reference>
<organism evidence="2 4">
    <name type="scientific">Legionella steigerwaltii</name>
    <dbReference type="NCBI Taxonomy" id="460"/>
    <lineage>
        <taxon>Bacteria</taxon>
        <taxon>Pseudomonadati</taxon>
        <taxon>Pseudomonadota</taxon>
        <taxon>Gammaproteobacteria</taxon>
        <taxon>Legionellales</taxon>
        <taxon>Legionellaceae</taxon>
        <taxon>Legionella</taxon>
    </lineage>
</organism>
<dbReference type="EMBL" id="UGOY01000001">
    <property type="protein sequence ID" value="STY23065.1"/>
    <property type="molecule type" value="Genomic_DNA"/>
</dbReference>
<dbReference type="AlphaFoldDB" id="A0A378L7L7"/>
<proteinExistence type="predicted"/>
<evidence type="ECO:0000313" key="2">
    <source>
        <dbReference type="EMBL" id="STY23065.1"/>
    </source>
</evidence>
<evidence type="ECO:0000313" key="1">
    <source>
        <dbReference type="EMBL" id="KTD77755.1"/>
    </source>
</evidence>
<evidence type="ECO:0000313" key="4">
    <source>
        <dbReference type="Proteomes" id="UP000255110"/>
    </source>
</evidence>
<dbReference type="STRING" id="460.Lstg_2112"/>
<dbReference type="RefSeq" id="WP_058477645.1">
    <property type="nucleotide sequence ID" value="NZ_CAAAIO010000001.1"/>
</dbReference>
<reference evidence="2 4" key="2">
    <citation type="submission" date="2018-06" db="EMBL/GenBank/DDBJ databases">
        <authorList>
            <consortium name="Pathogen Informatics"/>
            <person name="Doyle S."/>
        </authorList>
    </citation>
    <scope>NUCLEOTIDE SEQUENCE [LARGE SCALE GENOMIC DNA]</scope>
    <source>
        <strain evidence="2 4">NCTC11991</strain>
    </source>
</reference>
<name>A0A378L7L7_9GAMM</name>
<protein>
    <submittedName>
        <fullName evidence="2">Uncharacterized protein</fullName>
    </submittedName>
</protein>
<keyword evidence="3" id="KW-1185">Reference proteome</keyword>
<evidence type="ECO:0000313" key="3">
    <source>
        <dbReference type="Proteomes" id="UP000054820"/>
    </source>
</evidence>